<dbReference type="RefSeq" id="WP_209354102.1">
    <property type="nucleotide sequence ID" value="NZ_JAGIYZ010000034.1"/>
</dbReference>
<comment type="caution">
    <text evidence="1">The sequence shown here is derived from an EMBL/GenBank/DDBJ whole genome shotgun (WGS) entry which is preliminary data.</text>
</comment>
<dbReference type="Proteomes" id="UP000680815">
    <property type="component" value="Unassembled WGS sequence"/>
</dbReference>
<organism evidence="1 2">
    <name type="scientific">Roseomonas nitratireducens</name>
    <dbReference type="NCBI Taxonomy" id="2820810"/>
    <lineage>
        <taxon>Bacteria</taxon>
        <taxon>Pseudomonadati</taxon>
        <taxon>Pseudomonadota</taxon>
        <taxon>Alphaproteobacteria</taxon>
        <taxon>Acetobacterales</taxon>
        <taxon>Roseomonadaceae</taxon>
        <taxon>Roseomonas</taxon>
    </lineage>
</organism>
<gene>
    <name evidence="1" type="ORF">J5Y09_22490</name>
</gene>
<evidence type="ECO:0000313" key="2">
    <source>
        <dbReference type="Proteomes" id="UP000680815"/>
    </source>
</evidence>
<evidence type="ECO:0000313" key="1">
    <source>
        <dbReference type="EMBL" id="MBP0466714.1"/>
    </source>
</evidence>
<reference evidence="1 2" key="1">
    <citation type="submission" date="2021-03" db="EMBL/GenBank/DDBJ databases">
        <authorList>
            <person name="So Y."/>
        </authorList>
    </citation>
    <scope>NUCLEOTIDE SEQUENCE [LARGE SCALE GENOMIC DNA]</scope>
    <source>
        <strain evidence="1 2">PWR1</strain>
    </source>
</reference>
<accession>A0ABS4AZD9</accession>
<keyword evidence="2" id="KW-1185">Reference proteome</keyword>
<proteinExistence type="predicted"/>
<protein>
    <submittedName>
        <fullName evidence="1">Uncharacterized protein</fullName>
    </submittedName>
</protein>
<sequence>MSGSYPHGSYGWWKANYAFDAEYAKVCQVLAGMGWDVSKTEIDHFPPDSTYAGAFANVAYEMKPAFPLIYPLHQPSSGQSYGGGYATSSKSSNLAKEYRSILTGNMQGGDFYAALKQDLIDKMNLSLHATSSNKSGMAGQRTLFNNLLRPAVDLARHNGWISEMQHFELLSMLYNG</sequence>
<name>A0ABS4AZD9_9PROT</name>
<dbReference type="EMBL" id="JAGIYZ010000034">
    <property type="protein sequence ID" value="MBP0466714.1"/>
    <property type="molecule type" value="Genomic_DNA"/>
</dbReference>